<keyword evidence="2" id="KW-1185">Reference proteome</keyword>
<comment type="caution">
    <text evidence="1">The sequence shown here is derived from an EMBL/GenBank/DDBJ whole genome shotgun (WGS) entry which is preliminary data.</text>
</comment>
<dbReference type="Pfam" id="PF10127">
    <property type="entry name" value="RlaP"/>
    <property type="match status" value="1"/>
</dbReference>
<evidence type="ECO:0000313" key="1">
    <source>
        <dbReference type="EMBL" id="MDX8417110.1"/>
    </source>
</evidence>
<dbReference type="InterPro" id="IPR043519">
    <property type="entry name" value="NT_sf"/>
</dbReference>
<dbReference type="SUPFAM" id="SSF81301">
    <property type="entry name" value="Nucleotidyltransferase"/>
    <property type="match status" value="1"/>
</dbReference>
<proteinExistence type="predicted"/>
<dbReference type="PANTHER" id="PTHR34817">
    <property type="entry name" value="NUCLEOTIDYLTRANSFERASE"/>
    <property type="match status" value="1"/>
</dbReference>
<gene>
    <name evidence="1" type="ORF">MOZ64_04550</name>
</gene>
<dbReference type="PANTHER" id="PTHR34817:SF2">
    <property type="entry name" value="NUCLEOTIDYLTRANSFERASE"/>
    <property type="match status" value="1"/>
</dbReference>
<organism evidence="1 2">
    <name type="scientific">Absicoccus intestinalis</name>
    <dbReference type="NCBI Taxonomy" id="2926319"/>
    <lineage>
        <taxon>Bacteria</taxon>
        <taxon>Bacillati</taxon>
        <taxon>Bacillota</taxon>
        <taxon>Erysipelotrichia</taxon>
        <taxon>Erysipelotrichales</taxon>
        <taxon>Erysipelotrichaceae</taxon>
        <taxon>Absicoccus</taxon>
    </lineage>
</organism>
<reference evidence="1 2" key="1">
    <citation type="submission" date="2022-03" db="EMBL/GenBank/DDBJ databases">
        <title>Novel taxa within the pig intestine.</title>
        <authorList>
            <person name="Wylensek D."/>
            <person name="Bishof K."/>
            <person name="Afrizal A."/>
            <person name="Clavel T."/>
        </authorList>
    </citation>
    <scope>NUCLEOTIDE SEQUENCE [LARGE SCALE GENOMIC DNA]</scope>
    <source>
        <strain evidence="1 2">Cla-KB-P134</strain>
    </source>
</reference>
<dbReference type="Proteomes" id="UP001285244">
    <property type="component" value="Unassembled WGS sequence"/>
</dbReference>
<accession>A0ABU4WKL6</accession>
<sequence length="259" mass="30783">MNKEMKLKIIEELRKIEETEDVKIIMAVESGSRAWGFASPDSDYDVRFIYVRKEADYLRLDRVRDVIEWRLDTVFDISGWDVKKSLQLLYHANPTIMVWCVSPIVYTETEEAEWIKQIQPHYFSAKKSLFHYLHMADSNYRNYLKGDEVQLKKYLYVLRPLLAAQWILDKQSCPPVRFDELLDAELEDEMRPAVRRLLEIKKNVPEMETVPKIGIINEYAERKLEEIKGVAKNMDDMETKWQPLNQLFLNIVNDQDFVK</sequence>
<protein>
    <submittedName>
        <fullName evidence="1">Nucleotidyltransferase domain-containing protein</fullName>
    </submittedName>
</protein>
<dbReference type="EMBL" id="JALBUS010000005">
    <property type="protein sequence ID" value="MDX8417110.1"/>
    <property type="molecule type" value="Genomic_DNA"/>
</dbReference>
<dbReference type="Gene3D" id="3.30.460.10">
    <property type="entry name" value="Beta Polymerase, domain 2"/>
    <property type="match status" value="1"/>
</dbReference>
<evidence type="ECO:0000313" key="2">
    <source>
        <dbReference type="Proteomes" id="UP001285244"/>
    </source>
</evidence>
<dbReference type="InterPro" id="IPR018775">
    <property type="entry name" value="RlaP"/>
</dbReference>
<name>A0ABU4WKL6_9FIRM</name>
<dbReference type="RefSeq" id="WP_320325406.1">
    <property type="nucleotide sequence ID" value="NZ_JALBUS010000005.1"/>
</dbReference>